<organism evidence="1">
    <name type="scientific">Lepeophtheirus salmonis</name>
    <name type="common">Salmon louse</name>
    <name type="synonym">Caligus salmonis</name>
    <dbReference type="NCBI Taxonomy" id="72036"/>
    <lineage>
        <taxon>Eukaryota</taxon>
        <taxon>Metazoa</taxon>
        <taxon>Ecdysozoa</taxon>
        <taxon>Arthropoda</taxon>
        <taxon>Crustacea</taxon>
        <taxon>Multicrustacea</taxon>
        <taxon>Hexanauplia</taxon>
        <taxon>Copepoda</taxon>
        <taxon>Siphonostomatoida</taxon>
        <taxon>Caligidae</taxon>
        <taxon>Lepeophtheirus</taxon>
    </lineage>
</organism>
<dbReference type="EMBL" id="HACA01032744">
    <property type="protein sequence ID" value="CDW50105.1"/>
    <property type="molecule type" value="Transcribed_RNA"/>
</dbReference>
<feature type="non-terminal residue" evidence="1">
    <location>
        <position position="1"/>
    </location>
</feature>
<accession>A0A0K2VID6</accession>
<protein>
    <submittedName>
        <fullName evidence="1">Uncharacterized protein</fullName>
    </submittedName>
</protein>
<name>A0A0K2VID6_LEPSM</name>
<evidence type="ECO:0000313" key="1">
    <source>
        <dbReference type="EMBL" id="CDW50105.1"/>
    </source>
</evidence>
<dbReference type="AlphaFoldDB" id="A0A0K2VID6"/>
<sequence>IYIVKYFILFFFNCNRTTFKCNFRHLLRINVNAYFFFLKNNRSITVFVLTSYRE</sequence>
<reference evidence="1" key="1">
    <citation type="submission" date="2014-05" db="EMBL/GenBank/DDBJ databases">
        <authorList>
            <person name="Chronopoulou M."/>
        </authorList>
    </citation>
    <scope>NUCLEOTIDE SEQUENCE</scope>
    <source>
        <tissue evidence="1">Whole organism</tissue>
    </source>
</reference>
<proteinExistence type="predicted"/>